<keyword evidence="5" id="KW-1185">Reference proteome</keyword>
<feature type="compositionally biased region" description="Polar residues" evidence="2">
    <location>
        <begin position="540"/>
        <end position="567"/>
    </location>
</feature>
<dbReference type="Gene3D" id="3.60.10.10">
    <property type="entry name" value="Endonuclease/exonuclease/phosphatase"/>
    <property type="match status" value="1"/>
</dbReference>
<dbReference type="InterPro" id="IPR026444">
    <property type="entry name" value="Secre_tail"/>
</dbReference>
<protein>
    <submittedName>
        <fullName evidence="4">T9SS type A sorting domain-containing protein</fullName>
    </submittedName>
</protein>
<keyword evidence="1" id="KW-0732">Signal</keyword>
<evidence type="ECO:0000259" key="3">
    <source>
        <dbReference type="PROSITE" id="PS51841"/>
    </source>
</evidence>
<proteinExistence type="predicted"/>
<evidence type="ECO:0000256" key="1">
    <source>
        <dbReference type="ARBA" id="ARBA00022729"/>
    </source>
</evidence>
<dbReference type="EMBL" id="JAYKLX010000010">
    <property type="protein sequence ID" value="MEB3347814.1"/>
    <property type="molecule type" value="Genomic_DNA"/>
</dbReference>
<gene>
    <name evidence="4" type="ORF">U6A24_20220</name>
</gene>
<evidence type="ECO:0000313" key="5">
    <source>
        <dbReference type="Proteomes" id="UP001327027"/>
    </source>
</evidence>
<name>A0ABU6A0X8_9FLAO</name>
<dbReference type="PROSITE" id="PS51841">
    <property type="entry name" value="LTD"/>
    <property type="match status" value="1"/>
</dbReference>
<feature type="region of interest" description="Disordered" evidence="2">
    <location>
        <begin position="529"/>
        <end position="567"/>
    </location>
</feature>
<dbReference type="PANTHER" id="PTHR37397:SF1">
    <property type="entry name" value="LTD DOMAIN-CONTAINING PROTEIN"/>
    <property type="match status" value="1"/>
</dbReference>
<dbReference type="Proteomes" id="UP001327027">
    <property type="component" value="Unassembled WGS sequence"/>
</dbReference>
<dbReference type="RefSeq" id="WP_324181835.1">
    <property type="nucleotide sequence ID" value="NZ_BAABAW010000011.1"/>
</dbReference>
<dbReference type="Pfam" id="PF18942">
    <property type="entry name" value="DUF5689"/>
    <property type="match status" value="1"/>
</dbReference>
<evidence type="ECO:0000313" key="4">
    <source>
        <dbReference type="EMBL" id="MEB3347814.1"/>
    </source>
</evidence>
<dbReference type="SUPFAM" id="SSF74853">
    <property type="entry name" value="Lamin A/C globular tail domain"/>
    <property type="match status" value="1"/>
</dbReference>
<feature type="domain" description="LTD" evidence="3">
    <location>
        <begin position="564"/>
        <end position="695"/>
    </location>
</feature>
<dbReference type="InterPro" id="IPR036415">
    <property type="entry name" value="Lamin_tail_dom_sf"/>
</dbReference>
<dbReference type="InterPro" id="IPR043744">
    <property type="entry name" value="DUF5689"/>
</dbReference>
<comment type="caution">
    <text evidence="4">The sequence shown here is derived from an EMBL/GenBank/DDBJ whole genome shotgun (WGS) entry which is preliminary data.</text>
</comment>
<dbReference type="SUPFAM" id="SSF56219">
    <property type="entry name" value="DNase I-like"/>
    <property type="match status" value="1"/>
</dbReference>
<dbReference type="NCBIfam" id="TIGR04183">
    <property type="entry name" value="Por_Secre_tail"/>
    <property type="match status" value="1"/>
</dbReference>
<reference evidence="4 5" key="1">
    <citation type="journal article" date="2013" name="Int. J. Syst. Evol. Microbiol.">
        <title>Aquimarina gracilis sp. nov., isolated from the gut microflora of a mussel, Mytilus coruscus, and emended description of Aquimarina spongiae.</title>
        <authorList>
            <person name="Park S.C."/>
            <person name="Choe H.N."/>
            <person name="Baik K.S."/>
            <person name="Seong C.N."/>
        </authorList>
    </citation>
    <scope>NUCLEOTIDE SEQUENCE [LARGE SCALE GENOMIC DNA]</scope>
    <source>
        <strain evidence="4 5">PSC32</strain>
    </source>
</reference>
<dbReference type="InterPro" id="IPR001322">
    <property type="entry name" value="Lamin_tail_dom"/>
</dbReference>
<evidence type="ECO:0000256" key="2">
    <source>
        <dbReference type="SAM" id="MobiDB-lite"/>
    </source>
</evidence>
<accession>A0ABU6A0X8</accession>
<dbReference type="InterPro" id="IPR036691">
    <property type="entry name" value="Endo/exonu/phosph_ase_sf"/>
</dbReference>
<dbReference type="Pfam" id="PF18962">
    <property type="entry name" value="Por_Secre_tail"/>
    <property type="match status" value="1"/>
</dbReference>
<dbReference type="PANTHER" id="PTHR37397">
    <property type="entry name" value="SI:CH211-183D21.1"/>
    <property type="match status" value="1"/>
</dbReference>
<organism evidence="4 5">
    <name type="scientific">Aquimarina gracilis</name>
    <dbReference type="NCBI Taxonomy" id="874422"/>
    <lineage>
        <taxon>Bacteria</taxon>
        <taxon>Pseudomonadati</taxon>
        <taxon>Bacteroidota</taxon>
        <taxon>Flavobacteriia</taxon>
        <taxon>Flavobacteriales</taxon>
        <taxon>Flavobacteriaceae</taxon>
        <taxon>Aquimarina</taxon>
    </lineage>
</organism>
<sequence>MKLKLLLIPFITLCFLGKQNGIAQSVFINEIHYDNASTDVDEAVEIAGAAGTDLTDWSIVLYNGSNGTVYNTIALSGTLTDQQNGFGTVVEILPANGLQNGAPDGIALVDNNNAVVQFLSYEGVLTATNGPASGQTSTDIGVSESGSTLVGASLQLSGAGTTAADFVWEVTTANTYGAVNTNQVFGTPVVIPMINEFVFNHTGSDTDEFVEVVAGIETGLSEYWLLEIDGDSNSAGTIDEVIQLGTTDINGYFTTPLASNTYENGTVALLLVKNFTGSLNEDLDTNDDGVFDVTPWEEVIDDIGVNDGGASDLNYASVTLLQSFDGISFTVGGASRFPNATDTDANTDWTRNDFDGSGLPSFPTVMAEPGEAVNTPNRENVVIEDGGGEDAVLLINEIDADTEGSDVLEFVELFDGGVGNTALDGHVLVFYNGSNNQSYATYDLTGFTTNANGYFVIGNPDVANVSITFPGNGLQNGADAVALYQADAASFPNGTVVTTDNLLDAIVYDTNDSDDVELLVLLNTGEPQINEDGNGDKNFHSLQRFPNGSGGQRNTNTYTQAVPTPGSANTNATEVVNLIINELDADTQGSDTLEFIELYDGGTGNTALDGFVLVNYNGSNNTSYNAFDLDGFSTDAEGYFVIGNADVANVDLVVPGNTFQNGADAVVLYFGDATSFPNGTTVVTDNIIDAIVYDTDDSDDAELLVLLNVDQPQVNENANGSKDFESLQRVPNGEGGARNTITYVAKAPTPGVSNDGVIVVPGEPITIAEARAAAEGTPVTIAGVLTVTDSFNGPAFIQDSTGGIAVFDEQVQANAALKVGDSITVTGVRAAFNDQVQIGSVVEVVNNGIPNNPIVAQEITLTELANHPGELVRVLNTTFPNPGDLLFGNSNFTLTDASGTGELRIDNDVESIVGKVQPVTCPEITGVVGRFREFFQLLPRELADISCAVEFVPPGDTVGFPKEDTFDVVAWNIEWFGDENNSPVGQNPMSDAIQRDSTATVLQQLKADIYAVEEIADDALFAELVAQLPGYDYVLSDAFSNPGGTPPFQKLGFIYNTETVNVVSTRAMFTSIHPLYNGGDDSAIADYPNETSRFFASGRLPFLMTADVTINGVTERIDLVALHARANSGNDAQARYDMRKYDVEVLKDSLDVNFANNKVILLGDYNDDVDETVADITSTISSFQEYVDDTANYNIVSSALSEAGLRSFVFRENMIDHIAITNELNDAYIENSVTVHYEVYDADYAFTTSDHFPVSARFLLERPFVDNECAGASVVAFEQGRRRDGGRISRLRSYPERAIGMPNERKFFDFVSLGFGGSITIELNNEIFDNKDVNEFAVFESTGFFGNIPCNYFPETAEVFASQDGVEFVSLGTTCQDGEFDLAAGNLSSAKYIKVVDTSDKNIFPWFADGFDLDAIVCLENGENLFARKAATTLAENPTAFESELMEEGFGLEEVKVTVSPNPVRNDLFVDFNVLAKSDIDVLVTDVTGKTVYAQTIRLNVGQSKLTIDMSRFPNGFYMVKAFDKKGSLNITKKIIKN</sequence>